<dbReference type="InterPro" id="IPR036397">
    <property type="entry name" value="RNaseH_sf"/>
</dbReference>
<protein>
    <recommendedName>
        <fullName evidence="3">Piwi domain-containing protein</fullName>
    </recommendedName>
</protein>
<gene>
    <name evidence="1" type="ORF">I3J27_35160</name>
</gene>
<dbReference type="SUPFAM" id="SSF53098">
    <property type="entry name" value="Ribonuclease H-like"/>
    <property type="match status" value="1"/>
</dbReference>
<reference evidence="1" key="1">
    <citation type="submission" date="2021-12" db="EMBL/GenBank/DDBJ databases">
        <title>Bradyrhizobium xenonodulans sp. nov.</title>
        <authorList>
            <person name="Claassens R."/>
            <person name="Venter S.N."/>
            <person name="Beukes C.W."/>
            <person name="Stepkowski T."/>
            <person name="Steenkamp E.T."/>
        </authorList>
    </citation>
    <scope>NUCLEOTIDE SEQUENCE</scope>
    <source>
        <strain evidence="1">14AB</strain>
    </source>
</reference>
<evidence type="ECO:0008006" key="3">
    <source>
        <dbReference type="Google" id="ProtNLM"/>
    </source>
</evidence>
<evidence type="ECO:0000313" key="1">
    <source>
        <dbReference type="EMBL" id="WBL78128.1"/>
    </source>
</evidence>
<proteinExistence type="predicted"/>
<name>A0ABY7MI76_9BRAD</name>
<dbReference type="Proteomes" id="UP001179614">
    <property type="component" value="Chromosome"/>
</dbReference>
<dbReference type="EMBL" id="CP089391">
    <property type="protein sequence ID" value="WBL78128.1"/>
    <property type="molecule type" value="Genomic_DNA"/>
</dbReference>
<dbReference type="Gene3D" id="3.40.50.2300">
    <property type="match status" value="1"/>
</dbReference>
<accession>A0ABY7MI76</accession>
<sequence>MTSEISPHLWFPEARLTFHPDRASDVEIHPLRGLLRFGPYSSGLVPDPIRIATIAPAGEGHRLYAFMKELAQEFEPTERKDYLPKWQGFRATFNLEMRGAAKGCHIELDARLAGEMKDSPTPHVILADRLLRAIQTLEMRREEFDIIFIYVPLSWKSGFVGTKGDDFDLHDHLKAATAARRIPIQLVREDRALAYPDRASVMWRIGLALYTKAGGVPWKLAEADPEAAYIGISYAVRPSDSDKPRFVTCCSQVFDAEGAGLEFVAYDAHEVEVHRDNPFLSRSEMFRVMTRSMDLYRRRHSGRTPRSVTVHKTTEFQPQEIDGCMEALHLCETVDLVQVVEDVGWRGVRVERSRQGGSKGEVARYPVSRGTLLPLGDRESLLWMHGDVVGIGRGAYFQGSRSTPRPIRLVRHAGHGPWDQTARSALALAKMNWNNDALYDPLPVTMGYAKVLARVVKRMSGLGSAPYQFRFFM</sequence>
<dbReference type="RefSeq" id="WP_270163411.1">
    <property type="nucleotide sequence ID" value="NZ_CP089391.1"/>
</dbReference>
<keyword evidence="2" id="KW-1185">Reference proteome</keyword>
<dbReference type="InterPro" id="IPR012337">
    <property type="entry name" value="RNaseH-like_sf"/>
</dbReference>
<evidence type="ECO:0000313" key="2">
    <source>
        <dbReference type="Proteomes" id="UP001179614"/>
    </source>
</evidence>
<organism evidence="1 2">
    <name type="scientific">Bradyrhizobium xenonodulans</name>
    <dbReference type="NCBI Taxonomy" id="2736875"/>
    <lineage>
        <taxon>Bacteria</taxon>
        <taxon>Pseudomonadati</taxon>
        <taxon>Pseudomonadota</taxon>
        <taxon>Alphaproteobacteria</taxon>
        <taxon>Hyphomicrobiales</taxon>
        <taxon>Nitrobacteraceae</taxon>
        <taxon>Bradyrhizobium</taxon>
    </lineage>
</organism>
<dbReference type="Gene3D" id="3.30.420.10">
    <property type="entry name" value="Ribonuclease H-like superfamily/Ribonuclease H"/>
    <property type="match status" value="1"/>
</dbReference>
<dbReference type="CDD" id="cd04659">
    <property type="entry name" value="Piwi_piwi-like_ProArk"/>
    <property type="match status" value="1"/>
</dbReference>